<dbReference type="PANTHER" id="PTHR12110">
    <property type="entry name" value="HYDROXYPYRUVATE ISOMERASE"/>
    <property type="match status" value="1"/>
</dbReference>
<dbReference type="AlphaFoldDB" id="A0A162BIE5"/>
<dbReference type="InterPro" id="IPR036237">
    <property type="entry name" value="Xyl_isomerase-like_sf"/>
</dbReference>
<dbReference type="RefSeq" id="WP_063387900.1">
    <property type="nucleotide sequence ID" value="NZ_LWBR01000023.1"/>
</dbReference>
<dbReference type="STRING" id="33936.AZI98_08725"/>
<dbReference type="Proteomes" id="UP000076476">
    <property type="component" value="Unassembled WGS sequence"/>
</dbReference>
<evidence type="ECO:0000259" key="1">
    <source>
        <dbReference type="Pfam" id="PF01261"/>
    </source>
</evidence>
<evidence type="ECO:0000313" key="2">
    <source>
        <dbReference type="EMBL" id="KZN96429.1"/>
    </source>
</evidence>
<accession>A0A162BIE5</accession>
<feature type="domain" description="Xylose isomerase-like TIM barrel" evidence="1">
    <location>
        <begin position="19"/>
        <end position="239"/>
    </location>
</feature>
<dbReference type="InterPro" id="IPR050312">
    <property type="entry name" value="IolE/XylAMocC-like"/>
</dbReference>
<dbReference type="SUPFAM" id="SSF51658">
    <property type="entry name" value="Xylose isomerase-like"/>
    <property type="match status" value="1"/>
</dbReference>
<comment type="caution">
    <text evidence="2">The sequence shown here is derived from an EMBL/GenBank/DDBJ whole genome shotgun (WGS) entry which is preliminary data.</text>
</comment>
<sequence>MNIRFASTLAWAFPVEEVIRLAKELKFVGVEVWAEHVWKYESMPKRIRQVKEETNMQLTMHAASWDLNLSSLNNGIRKQSVHEIIRSIELASQIGADNITFHPGKLTLADSDVSIHEDLLFESMEELDRKARQEGLTLSLEMMEWKAKEFIIKPAAVKKVIVPFFPQIQTTFDVAHIPLHADIFSIWNEMPEVNKIHISDATKEILHLPLGDGDIGEEILNKFLTIENIPVIIEGFDASKDLMVLKKNVLYIKRNGNRLKEVVR</sequence>
<reference evidence="2 3" key="1">
    <citation type="submission" date="2016-04" db="EMBL/GenBank/DDBJ databases">
        <title>Draft genome sequence of Aeribacillus pallidus 8m3 from petroleum reservoir.</title>
        <authorList>
            <person name="Poltaraus A.B."/>
            <person name="Nazina T.N."/>
            <person name="Tourova T.P."/>
            <person name="Malakho S.M."/>
            <person name="Korshunova A.V."/>
            <person name="Sokolova D.S."/>
        </authorList>
    </citation>
    <scope>NUCLEOTIDE SEQUENCE [LARGE SCALE GENOMIC DNA]</scope>
    <source>
        <strain evidence="2 3">8m3</strain>
    </source>
</reference>
<proteinExistence type="predicted"/>
<organism evidence="2 3">
    <name type="scientific">Aeribacillus pallidus</name>
    <dbReference type="NCBI Taxonomy" id="33936"/>
    <lineage>
        <taxon>Bacteria</taxon>
        <taxon>Bacillati</taxon>
        <taxon>Bacillota</taxon>
        <taxon>Bacilli</taxon>
        <taxon>Bacillales</taxon>
        <taxon>Bacillaceae</taxon>
        <taxon>Aeribacillus</taxon>
    </lineage>
</organism>
<evidence type="ECO:0000313" key="3">
    <source>
        <dbReference type="Proteomes" id="UP000076476"/>
    </source>
</evidence>
<protein>
    <recommendedName>
        <fullName evidence="1">Xylose isomerase-like TIM barrel domain-containing protein</fullName>
    </recommendedName>
</protein>
<dbReference type="InterPro" id="IPR013022">
    <property type="entry name" value="Xyl_isomerase-like_TIM-brl"/>
</dbReference>
<dbReference type="Gene3D" id="3.20.20.150">
    <property type="entry name" value="Divalent-metal-dependent TIM barrel enzymes"/>
    <property type="match status" value="1"/>
</dbReference>
<keyword evidence="3" id="KW-1185">Reference proteome</keyword>
<name>A0A162BIE5_9BACI</name>
<dbReference type="EMBL" id="LWBR01000023">
    <property type="protein sequence ID" value="KZN96429.1"/>
    <property type="molecule type" value="Genomic_DNA"/>
</dbReference>
<dbReference type="Pfam" id="PF01261">
    <property type="entry name" value="AP_endonuc_2"/>
    <property type="match status" value="1"/>
</dbReference>
<gene>
    <name evidence="2" type="ORF">AZI98_08725</name>
</gene>
<dbReference type="OrthoDB" id="110795at2"/>